<dbReference type="GO" id="GO:0006281">
    <property type="term" value="P:DNA repair"/>
    <property type="evidence" value="ECO:0007669"/>
    <property type="project" value="TreeGrafter"/>
</dbReference>
<feature type="domain" description="Helicase ATP-binding" evidence="10">
    <location>
        <begin position="324"/>
        <end position="508"/>
    </location>
</feature>
<dbReference type="InterPro" id="IPR049730">
    <property type="entry name" value="SNF2/RAD54-like_C"/>
</dbReference>
<feature type="domain" description="Helicase C-terminal" evidence="11">
    <location>
        <begin position="688"/>
        <end position="848"/>
    </location>
</feature>
<protein>
    <submittedName>
        <fullName evidence="12">Uncharacterized protein</fullName>
    </submittedName>
</protein>
<dbReference type="EMBL" id="CAJVRM010000001">
    <property type="protein sequence ID" value="CAG8970671.1"/>
    <property type="molecule type" value="Genomic_DNA"/>
</dbReference>
<accession>A0A9N9LFK1</accession>
<dbReference type="Pfam" id="PF00176">
    <property type="entry name" value="SNF2-rel_dom"/>
    <property type="match status" value="1"/>
</dbReference>
<feature type="region of interest" description="Disordered" evidence="9">
    <location>
        <begin position="1"/>
        <end position="30"/>
    </location>
</feature>
<dbReference type="AlphaFoldDB" id="A0A9N9LFK1"/>
<evidence type="ECO:0000256" key="8">
    <source>
        <dbReference type="ARBA" id="ARBA00022840"/>
    </source>
</evidence>
<evidence type="ECO:0000256" key="1">
    <source>
        <dbReference type="ARBA" id="ARBA00007025"/>
    </source>
</evidence>
<organism evidence="12 13">
    <name type="scientific">Hymenoscyphus albidus</name>
    <dbReference type="NCBI Taxonomy" id="595503"/>
    <lineage>
        <taxon>Eukaryota</taxon>
        <taxon>Fungi</taxon>
        <taxon>Dikarya</taxon>
        <taxon>Ascomycota</taxon>
        <taxon>Pezizomycotina</taxon>
        <taxon>Leotiomycetes</taxon>
        <taxon>Helotiales</taxon>
        <taxon>Helotiaceae</taxon>
        <taxon>Hymenoscyphus</taxon>
    </lineage>
</organism>
<gene>
    <name evidence="12" type="ORF">HYALB_00003426</name>
</gene>
<evidence type="ECO:0000259" key="10">
    <source>
        <dbReference type="PROSITE" id="PS51192"/>
    </source>
</evidence>
<dbReference type="Gene3D" id="3.40.50.300">
    <property type="entry name" value="P-loop containing nucleotide triphosphate hydrolases"/>
    <property type="match status" value="1"/>
</dbReference>
<feature type="compositionally biased region" description="Basic and acidic residues" evidence="9">
    <location>
        <begin position="76"/>
        <end position="90"/>
    </location>
</feature>
<dbReference type="InterPro" id="IPR038718">
    <property type="entry name" value="SNF2-like_sf"/>
</dbReference>
<dbReference type="Gene3D" id="3.40.50.10810">
    <property type="entry name" value="Tandem AAA-ATPase domain"/>
    <property type="match status" value="1"/>
</dbReference>
<keyword evidence="7" id="KW-0862">Zinc</keyword>
<dbReference type="OrthoDB" id="448448at2759"/>
<keyword evidence="8" id="KW-0067">ATP-binding</keyword>
<dbReference type="Proteomes" id="UP000701801">
    <property type="component" value="Unassembled WGS sequence"/>
</dbReference>
<dbReference type="InterPro" id="IPR014001">
    <property type="entry name" value="Helicase_ATP-bd"/>
</dbReference>
<dbReference type="InterPro" id="IPR013083">
    <property type="entry name" value="Znf_RING/FYVE/PHD"/>
</dbReference>
<dbReference type="SMART" id="SM00487">
    <property type="entry name" value="DEXDc"/>
    <property type="match status" value="1"/>
</dbReference>
<comment type="caution">
    <text evidence="12">The sequence shown here is derived from an EMBL/GenBank/DDBJ whole genome shotgun (WGS) entry which is preliminary data.</text>
</comment>
<dbReference type="GO" id="GO:0005634">
    <property type="term" value="C:nucleus"/>
    <property type="evidence" value="ECO:0007669"/>
    <property type="project" value="TreeGrafter"/>
</dbReference>
<dbReference type="PROSITE" id="PS51194">
    <property type="entry name" value="HELICASE_CTER"/>
    <property type="match status" value="1"/>
</dbReference>
<feature type="compositionally biased region" description="Basic and acidic residues" evidence="9">
    <location>
        <begin position="181"/>
        <end position="192"/>
    </location>
</feature>
<keyword evidence="4" id="KW-0863">Zinc-finger</keyword>
<evidence type="ECO:0000313" key="13">
    <source>
        <dbReference type="Proteomes" id="UP000701801"/>
    </source>
</evidence>
<dbReference type="SUPFAM" id="SSF52540">
    <property type="entry name" value="P-loop containing nucleoside triphosphate hydrolases"/>
    <property type="match status" value="2"/>
</dbReference>
<feature type="compositionally biased region" description="Basic residues" evidence="9">
    <location>
        <begin position="202"/>
        <end position="223"/>
    </location>
</feature>
<evidence type="ECO:0000256" key="7">
    <source>
        <dbReference type="ARBA" id="ARBA00022833"/>
    </source>
</evidence>
<feature type="region of interest" description="Disordered" evidence="9">
    <location>
        <begin position="74"/>
        <end position="233"/>
    </location>
</feature>
<evidence type="ECO:0000256" key="4">
    <source>
        <dbReference type="ARBA" id="ARBA00022771"/>
    </source>
</evidence>
<dbReference type="PROSITE" id="PS51192">
    <property type="entry name" value="HELICASE_ATP_BIND_1"/>
    <property type="match status" value="1"/>
</dbReference>
<dbReference type="CDD" id="cd18793">
    <property type="entry name" value="SF2_C_SNF"/>
    <property type="match status" value="1"/>
</dbReference>
<evidence type="ECO:0000259" key="11">
    <source>
        <dbReference type="PROSITE" id="PS51194"/>
    </source>
</evidence>
<dbReference type="Pfam" id="PF00271">
    <property type="entry name" value="Helicase_C"/>
    <property type="match status" value="1"/>
</dbReference>
<dbReference type="GO" id="GO:0005524">
    <property type="term" value="F:ATP binding"/>
    <property type="evidence" value="ECO:0007669"/>
    <property type="project" value="UniProtKB-KW"/>
</dbReference>
<evidence type="ECO:0000256" key="6">
    <source>
        <dbReference type="ARBA" id="ARBA00022806"/>
    </source>
</evidence>
<keyword evidence="13" id="KW-1185">Reference proteome</keyword>
<feature type="compositionally biased region" description="Basic and acidic residues" evidence="9">
    <location>
        <begin position="147"/>
        <end position="158"/>
    </location>
</feature>
<evidence type="ECO:0000256" key="9">
    <source>
        <dbReference type="SAM" id="MobiDB-lite"/>
    </source>
</evidence>
<dbReference type="PANTHER" id="PTHR45626">
    <property type="entry name" value="TRANSCRIPTION TERMINATION FACTOR 2-RELATED"/>
    <property type="match status" value="1"/>
</dbReference>
<sequence length="904" mass="102407">MDLSNLKANDGAPDVNMTDHSMMDLTSPDHSTPKKTFIDLDVYESPISTGGAVAKLKGPGRSISVEKSIAIYEEDNASRDFIKSEKPTKTEDDEPNTFQVRPADLHKIIKPDESDSEPPKFRIQPEFDDIGPENAQSPPKPQNHKTTKSEDSDSEPPKLYRSPEVVGPSPGNYGSPILKQPKVEMEETKPSELPKMVSSHNDKKRKRPLFKSSKTGRKRQTKKQKAEKDRLDLLSGLTRSTLLSRQPRARNEPLPEFMAKNRKDKFDNLLSNLPLAANRSNALKDKRDLNAAAKSLGGQHTQDRRHLYDYQVMVAGQMVNMEKRNDKLQTSGGILADEVGLGKTVEILAVFIAHPPGKEDSRTSLVIAPKAVISQWEGEIRKHSESLTVKIYDHTSKFSVHEMKCLYSDYDIILATPDQVARSMPPLKLKKDGEMSDEEWLVSNLDKGRVLHQMDWYRVVIDEVVRLPILSAFYPFALKARHRWALSGTPVDNGLFEFYALMRFLRHPSAALSQPAWVARFASLTDIANGRLAKILSETMQRLTGETLLFGRPLLNLPEHTIKTERLHLLPDEEMLYQAVEARLRGLVNAQLGPGHPAKSIQNIRVQLTRLRQLVSQPLNIEEEIKSILGRPDLENIRERLLNLEIDEEQNGGRFMGKGMIQKEAKAADGIEAETKENLLCDYCAGVAIDPHVINVLECQHIFCKVCIDIHIEEQKDEDEFQPNLATIGRMLQEKGVKFVYFMGSMSEGQRGYAIEKFQSKPQIKVMVSSLRCGGTGLNLAFESRVIMVDLWWNTALEDQAFGRIYRVTQTRPTYFIRGVIENTVDSRLHEIQLKKKAEINPSMKDTNTYNNLAGLLGDVFLMRTGILKELMLRKTRAMFGRDKEAWRRRKIQTLITTLMTPDF</sequence>
<dbReference type="SMART" id="SM00490">
    <property type="entry name" value="HELICc"/>
    <property type="match status" value="1"/>
</dbReference>
<dbReference type="GO" id="GO:0016787">
    <property type="term" value="F:hydrolase activity"/>
    <property type="evidence" value="ECO:0007669"/>
    <property type="project" value="UniProtKB-KW"/>
</dbReference>
<keyword evidence="3" id="KW-0547">Nucleotide-binding</keyword>
<reference evidence="12" key="1">
    <citation type="submission" date="2021-07" db="EMBL/GenBank/DDBJ databases">
        <authorList>
            <person name="Durling M."/>
        </authorList>
    </citation>
    <scope>NUCLEOTIDE SEQUENCE</scope>
</reference>
<feature type="compositionally biased region" description="Basic and acidic residues" evidence="9">
    <location>
        <begin position="103"/>
        <end position="125"/>
    </location>
</feature>
<dbReference type="InterPro" id="IPR027417">
    <property type="entry name" value="P-loop_NTPase"/>
</dbReference>
<evidence type="ECO:0000313" key="12">
    <source>
        <dbReference type="EMBL" id="CAG8970671.1"/>
    </source>
</evidence>
<dbReference type="GO" id="GO:0004386">
    <property type="term" value="F:helicase activity"/>
    <property type="evidence" value="ECO:0007669"/>
    <property type="project" value="UniProtKB-KW"/>
</dbReference>
<name>A0A9N9LFK1_9HELO</name>
<dbReference type="PROSITE" id="PS00518">
    <property type="entry name" value="ZF_RING_1"/>
    <property type="match status" value="1"/>
</dbReference>
<proteinExistence type="inferred from homology"/>
<dbReference type="GO" id="GO:0008270">
    <property type="term" value="F:zinc ion binding"/>
    <property type="evidence" value="ECO:0007669"/>
    <property type="project" value="UniProtKB-KW"/>
</dbReference>
<evidence type="ECO:0000256" key="2">
    <source>
        <dbReference type="ARBA" id="ARBA00022723"/>
    </source>
</evidence>
<dbReference type="Gene3D" id="3.30.40.10">
    <property type="entry name" value="Zinc/RING finger domain, C3HC4 (zinc finger)"/>
    <property type="match status" value="1"/>
</dbReference>
<keyword evidence="5" id="KW-0378">Hydrolase</keyword>
<evidence type="ECO:0000256" key="5">
    <source>
        <dbReference type="ARBA" id="ARBA00022801"/>
    </source>
</evidence>
<dbReference type="PANTHER" id="PTHR45626:SF17">
    <property type="entry name" value="HELICASE-LIKE TRANSCRIPTION FACTOR"/>
    <property type="match status" value="1"/>
</dbReference>
<keyword evidence="6" id="KW-0347">Helicase</keyword>
<dbReference type="InterPro" id="IPR050628">
    <property type="entry name" value="SNF2_RAD54_helicase_TF"/>
</dbReference>
<dbReference type="InterPro" id="IPR017907">
    <property type="entry name" value="Znf_RING_CS"/>
</dbReference>
<dbReference type="GO" id="GO:0008094">
    <property type="term" value="F:ATP-dependent activity, acting on DNA"/>
    <property type="evidence" value="ECO:0007669"/>
    <property type="project" value="TreeGrafter"/>
</dbReference>
<comment type="similarity">
    <text evidence="1">Belongs to the SNF2/RAD54 helicase family.</text>
</comment>
<dbReference type="InterPro" id="IPR001650">
    <property type="entry name" value="Helicase_C-like"/>
</dbReference>
<dbReference type="InterPro" id="IPR000330">
    <property type="entry name" value="SNF2_N"/>
</dbReference>
<keyword evidence="2" id="KW-0479">Metal-binding</keyword>
<evidence type="ECO:0000256" key="3">
    <source>
        <dbReference type="ARBA" id="ARBA00022741"/>
    </source>
</evidence>